<dbReference type="PANTHER" id="PTHR47327:SF8">
    <property type="entry name" value="FI17836P1"/>
    <property type="match status" value="1"/>
</dbReference>
<evidence type="ECO:0000313" key="4">
    <source>
        <dbReference type="EMBL" id="CAG7785192.1"/>
    </source>
</evidence>
<comment type="caution">
    <text evidence="4">The sequence shown here is derived from an EMBL/GenBank/DDBJ whole genome shotgun (WGS) entry which is preliminary data.</text>
</comment>
<dbReference type="PANTHER" id="PTHR47327">
    <property type="entry name" value="FI18240P1-RELATED"/>
    <property type="match status" value="1"/>
</dbReference>
<dbReference type="InterPro" id="IPR052774">
    <property type="entry name" value="Celegans_DevNeuronal_Protein"/>
</dbReference>
<evidence type="ECO:0000313" key="5">
    <source>
        <dbReference type="Proteomes" id="UP000708208"/>
    </source>
</evidence>
<dbReference type="PROSITE" id="PS50948">
    <property type="entry name" value="PAN"/>
    <property type="match status" value="3"/>
</dbReference>
<dbReference type="SMART" id="SM00241">
    <property type="entry name" value="ZP"/>
    <property type="match status" value="1"/>
</dbReference>
<feature type="domain" description="Apple" evidence="2">
    <location>
        <begin position="225"/>
        <end position="301"/>
    </location>
</feature>
<dbReference type="PROSITE" id="PS51034">
    <property type="entry name" value="ZP_2"/>
    <property type="match status" value="1"/>
</dbReference>
<dbReference type="CDD" id="cd01099">
    <property type="entry name" value="PAN_AP_HGF"/>
    <property type="match status" value="2"/>
</dbReference>
<accession>A0A8J2KHZ5</accession>
<organism evidence="4 5">
    <name type="scientific">Allacma fusca</name>
    <dbReference type="NCBI Taxonomy" id="39272"/>
    <lineage>
        <taxon>Eukaryota</taxon>
        <taxon>Metazoa</taxon>
        <taxon>Ecdysozoa</taxon>
        <taxon>Arthropoda</taxon>
        <taxon>Hexapoda</taxon>
        <taxon>Collembola</taxon>
        <taxon>Symphypleona</taxon>
        <taxon>Sminthuridae</taxon>
        <taxon>Allacma</taxon>
    </lineage>
</organism>
<dbReference type="GO" id="GO:0009653">
    <property type="term" value="P:anatomical structure morphogenesis"/>
    <property type="evidence" value="ECO:0007669"/>
    <property type="project" value="TreeGrafter"/>
</dbReference>
<keyword evidence="1" id="KW-0812">Transmembrane</keyword>
<gene>
    <name evidence="4" type="ORF">AFUS01_LOCUS23831</name>
</gene>
<dbReference type="Proteomes" id="UP000708208">
    <property type="component" value="Unassembled WGS sequence"/>
</dbReference>
<dbReference type="SMART" id="SM00473">
    <property type="entry name" value="PAN_AP"/>
    <property type="match status" value="3"/>
</dbReference>
<feature type="domain" description="Apple" evidence="2">
    <location>
        <begin position="38"/>
        <end position="122"/>
    </location>
</feature>
<dbReference type="AlphaFoldDB" id="A0A8J2KHZ5"/>
<dbReference type="OrthoDB" id="6430118at2759"/>
<evidence type="ECO:0000256" key="1">
    <source>
        <dbReference type="SAM" id="Phobius"/>
    </source>
</evidence>
<dbReference type="InterPro" id="IPR001507">
    <property type="entry name" value="ZP_dom"/>
</dbReference>
<keyword evidence="1" id="KW-1133">Transmembrane helix</keyword>
<feature type="transmembrane region" description="Helical" evidence="1">
    <location>
        <begin position="643"/>
        <end position="667"/>
    </location>
</feature>
<dbReference type="Pfam" id="PF00024">
    <property type="entry name" value="PAN_1"/>
    <property type="match status" value="2"/>
</dbReference>
<reference evidence="4" key="1">
    <citation type="submission" date="2021-06" db="EMBL/GenBank/DDBJ databases">
        <authorList>
            <person name="Hodson N. C."/>
            <person name="Mongue J. A."/>
            <person name="Jaron S. K."/>
        </authorList>
    </citation>
    <scope>NUCLEOTIDE SEQUENCE</scope>
</reference>
<dbReference type="EMBL" id="CAJVCH010291132">
    <property type="protein sequence ID" value="CAG7785192.1"/>
    <property type="molecule type" value="Genomic_DNA"/>
</dbReference>
<keyword evidence="1" id="KW-0472">Membrane</keyword>
<evidence type="ECO:0000259" key="2">
    <source>
        <dbReference type="PROSITE" id="PS50948"/>
    </source>
</evidence>
<dbReference type="InterPro" id="IPR003609">
    <property type="entry name" value="Pan_app"/>
</dbReference>
<protein>
    <submittedName>
        <fullName evidence="4">Uncharacterized protein</fullName>
    </submittedName>
</protein>
<feature type="domain" description="Apple" evidence="2">
    <location>
        <begin position="128"/>
        <end position="213"/>
    </location>
</feature>
<sequence>MLVLNDYFSGFLCFWLIVSNSFTDSQILVPLKEAVSECAGIETFEKVTGIELPALDRIPLYSSTTGAITADCYNRCRSLATCSAFWIDYTLSSCFRLGIPKFTDSTAEVEFSRASSYFERLCLEGDICSKAWATERVPGYELAGYDDVIVRSVSTRKRCSELCLTDRRLPCRSADYWEGRKECRLSREDRRTQPGSFVKSLSGEFVEYIENTCNGPVSANKGRKCEWEVQHGSEFSIGDFATKAEDLEECQKECENYAAFTCRSVTYDTISRGCILSGADMSTTSTKLLKSSEHKIYAQRVPCVDMALECNGNSMVAKLKTHAPFYGKMYSSTLSSDCETFGHGKLLTSIEYPLNGCGVTKEADGSFVGNLVVQQHPLIQKRGDSAFRLVCFFPERNRTLSQSVAFGKESESRLVDAASASAPIFGIATSVINSTAKSPSIVLRITDRNSNDVAGVSLGDELHLIIEVEQQSAYGIFARDLIAKSGTNEEEIVLLDSRGCPEDPAIFPHLKKTGGASHSLMTRFEAFKFTNDAVVRFQVYLEFCRNECSPVRLSVYRILVVAKYRVTHISFAASPHLLAHIRCDGENSHGRKRRADDVEILKLQREIIVGGLLDRNLESPSGQNVSEIFEGSNQMLLCGQKNLIIAVIIGFCVMQILIVLCCTICICHKSKEKLQLEPTFCATSGLPYSRRPSTLISTLGSIRTNMRD</sequence>
<feature type="domain" description="ZP" evidence="3">
    <location>
        <begin position="309"/>
        <end position="560"/>
    </location>
</feature>
<name>A0A8J2KHZ5_9HEXA</name>
<keyword evidence="5" id="KW-1185">Reference proteome</keyword>
<proteinExistence type="predicted"/>
<evidence type="ECO:0000259" key="3">
    <source>
        <dbReference type="PROSITE" id="PS51034"/>
    </source>
</evidence>